<comment type="caution">
    <text evidence="5">The sequence shown here is derived from an EMBL/GenBank/DDBJ whole genome shotgun (WGS) entry which is preliminary data.</text>
</comment>
<protein>
    <submittedName>
        <fullName evidence="5">Daunorubicin resistance ABC transporter ATPase subunit</fullName>
    </submittedName>
</protein>
<evidence type="ECO:0000256" key="3">
    <source>
        <dbReference type="ARBA" id="ARBA00022840"/>
    </source>
</evidence>
<feature type="domain" description="ABC transporter" evidence="4">
    <location>
        <begin position="2"/>
        <end position="168"/>
    </location>
</feature>
<organism evidence="5">
    <name type="scientific">mine drainage metagenome</name>
    <dbReference type="NCBI Taxonomy" id="410659"/>
    <lineage>
        <taxon>unclassified sequences</taxon>
        <taxon>metagenomes</taxon>
        <taxon>ecological metagenomes</taxon>
    </lineage>
</organism>
<dbReference type="InterPro" id="IPR025302">
    <property type="entry name" value="DrrA1/2-like_C"/>
</dbReference>
<dbReference type="InterPro" id="IPR027417">
    <property type="entry name" value="P-loop_NTPase"/>
</dbReference>
<name>T1BQE4_9ZZZZ</name>
<feature type="non-terminal residue" evidence="5">
    <location>
        <position position="1"/>
    </location>
</feature>
<dbReference type="Pfam" id="PF13732">
    <property type="entry name" value="DrrA1-3_C"/>
    <property type="match status" value="1"/>
</dbReference>
<dbReference type="GO" id="GO:0016887">
    <property type="term" value="F:ATP hydrolysis activity"/>
    <property type="evidence" value="ECO:0007669"/>
    <property type="project" value="InterPro"/>
</dbReference>
<accession>T1BQE4</accession>
<evidence type="ECO:0000313" key="5">
    <source>
        <dbReference type="EMBL" id="EQD72067.1"/>
    </source>
</evidence>
<dbReference type="PROSITE" id="PS00211">
    <property type="entry name" value="ABC_TRANSPORTER_1"/>
    <property type="match status" value="1"/>
</dbReference>
<dbReference type="Gene3D" id="3.40.50.300">
    <property type="entry name" value="P-loop containing nucleotide triphosphate hydrolases"/>
    <property type="match status" value="1"/>
</dbReference>
<evidence type="ECO:0000259" key="4">
    <source>
        <dbReference type="PROSITE" id="PS50893"/>
    </source>
</evidence>
<dbReference type="Pfam" id="PF00005">
    <property type="entry name" value="ABC_tran"/>
    <property type="match status" value="1"/>
</dbReference>
<dbReference type="InterPro" id="IPR003439">
    <property type="entry name" value="ABC_transporter-like_ATP-bd"/>
</dbReference>
<sequence length="241" mass="26557">RTQTDEIRRRIGLVFQESTADDQLTGRENLELAAAIYDVPPSEARARMNRLLEEMSLSQVQDRLVKTYSGGMRRRLELAAGVIHTPKVLFLDEPTLGLDPQGRAGIGQVVRKMRDDFGVTVFLTTHYLDEADLLCDRIAIIDHGQIKILGTPTELKDRIGGDVLTVTPQHPGVDLEPILRSVSGVLSVQRHETGYRIKTPRGGAITPAIVEACFAAHAPLASVSLKRPSLDEVFLEFTGRA</sequence>
<dbReference type="PANTHER" id="PTHR43582">
    <property type="entry name" value="LINEARMYCIN RESISTANCE ATP-BINDING PROTEIN LNRL"/>
    <property type="match status" value="1"/>
</dbReference>
<gene>
    <name evidence="5" type="ORF">B1B_04077</name>
</gene>
<keyword evidence="1" id="KW-0813">Transport</keyword>
<dbReference type="GO" id="GO:0005524">
    <property type="term" value="F:ATP binding"/>
    <property type="evidence" value="ECO:0007669"/>
    <property type="project" value="UniProtKB-KW"/>
</dbReference>
<dbReference type="AlphaFoldDB" id="T1BQE4"/>
<keyword evidence="3" id="KW-0067">ATP-binding</keyword>
<evidence type="ECO:0000256" key="2">
    <source>
        <dbReference type="ARBA" id="ARBA00022741"/>
    </source>
</evidence>
<proteinExistence type="predicted"/>
<keyword evidence="2" id="KW-0547">Nucleotide-binding</keyword>
<reference evidence="5" key="1">
    <citation type="submission" date="2013-08" db="EMBL/GenBank/DDBJ databases">
        <authorList>
            <person name="Mendez C."/>
            <person name="Richter M."/>
            <person name="Ferrer M."/>
            <person name="Sanchez J."/>
        </authorList>
    </citation>
    <scope>NUCLEOTIDE SEQUENCE</scope>
</reference>
<dbReference type="InterPro" id="IPR017871">
    <property type="entry name" value="ABC_transporter-like_CS"/>
</dbReference>
<dbReference type="SUPFAM" id="SSF52540">
    <property type="entry name" value="P-loop containing nucleoside triphosphate hydrolases"/>
    <property type="match status" value="1"/>
</dbReference>
<reference evidence="5" key="2">
    <citation type="journal article" date="2014" name="ISME J.">
        <title>Microbial stratification in low pH oxic and suboxic macroscopic growths along an acid mine drainage.</title>
        <authorList>
            <person name="Mendez-Garcia C."/>
            <person name="Mesa V."/>
            <person name="Sprenger R.R."/>
            <person name="Richter M."/>
            <person name="Diez M.S."/>
            <person name="Solano J."/>
            <person name="Bargiela R."/>
            <person name="Golyshina O.V."/>
            <person name="Manteca A."/>
            <person name="Ramos J.L."/>
            <person name="Gallego J.R."/>
            <person name="Llorente I."/>
            <person name="Martins Dos Santos V.A."/>
            <person name="Jensen O.N."/>
            <person name="Pelaez A.I."/>
            <person name="Sanchez J."/>
            <person name="Ferrer M."/>
        </authorList>
    </citation>
    <scope>NUCLEOTIDE SEQUENCE</scope>
</reference>
<dbReference type="EMBL" id="AUZY01002551">
    <property type="protein sequence ID" value="EQD72067.1"/>
    <property type="molecule type" value="Genomic_DNA"/>
</dbReference>
<dbReference type="PANTHER" id="PTHR43582:SF5">
    <property type="entry name" value="ABC TRANSPORTER"/>
    <property type="match status" value="1"/>
</dbReference>
<evidence type="ECO:0000256" key="1">
    <source>
        <dbReference type="ARBA" id="ARBA00022448"/>
    </source>
</evidence>
<dbReference type="PROSITE" id="PS50893">
    <property type="entry name" value="ABC_TRANSPORTER_2"/>
    <property type="match status" value="1"/>
</dbReference>